<keyword evidence="3" id="KW-1185">Reference proteome</keyword>
<gene>
    <name evidence="2" type="ORF">FLONG3_9965</name>
</gene>
<accession>A0A395RST9</accession>
<dbReference type="OrthoDB" id="4960012at2759"/>
<dbReference type="EMBL" id="PXOG01000275">
    <property type="protein sequence ID" value="RGP63210.1"/>
    <property type="molecule type" value="Genomic_DNA"/>
</dbReference>
<feature type="chain" id="PRO_5017403575" evidence="1">
    <location>
        <begin position="20"/>
        <end position="215"/>
    </location>
</feature>
<dbReference type="Proteomes" id="UP000266234">
    <property type="component" value="Unassembled WGS sequence"/>
</dbReference>
<proteinExistence type="predicted"/>
<evidence type="ECO:0000256" key="1">
    <source>
        <dbReference type="SAM" id="SignalP"/>
    </source>
</evidence>
<sequence length="215" mass="22594">MQTKYLALLAAATAAGVSAGDIQHVDVVHILETLHVAETVPGFSLNKRNVNALLARDSNEECKSSASSINRDIPTLGGSLASWAATATHADECTLLIPSSLSSAFMSYHTSLANWNIDKKDDVHKFVENCLSQDELDKILGRVAPRCSNAGTVIFTATSTTETVDMQTVLPTFTPMSIPTKVSNDASANDASAHHGINMMAAAAAACVAGFMLTA</sequence>
<feature type="signal peptide" evidence="1">
    <location>
        <begin position="1"/>
        <end position="19"/>
    </location>
</feature>
<reference evidence="2 3" key="1">
    <citation type="journal article" date="2018" name="PLoS Pathog.">
        <title>Evolution of structural diversity of trichothecenes, a family of toxins produced by plant pathogenic and entomopathogenic fungi.</title>
        <authorList>
            <person name="Proctor R.H."/>
            <person name="McCormick S.P."/>
            <person name="Kim H.S."/>
            <person name="Cardoza R.E."/>
            <person name="Stanley A.M."/>
            <person name="Lindo L."/>
            <person name="Kelly A."/>
            <person name="Brown D.W."/>
            <person name="Lee T."/>
            <person name="Vaughan M.M."/>
            <person name="Alexander N.J."/>
            <person name="Busman M."/>
            <person name="Gutierrez S."/>
        </authorList>
    </citation>
    <scope>NUCLEOTIDE SEQUENCE [LARGE SCALE GENOMIC DNA]</scope>
    <source>
        <strain evidence="2 3">NRRL 20695</strain>
    </source>
</reference>
<dbReference type="STRING" id="694270.A0A395RST9"/>
<protein>
    <submittedName>
        <fullName evidence="2">Infection structure specific</fullName>
    </submittedName>
</protein>
<evidence type="ECO:0000313" key="2">
    <source>
        <dbReference type="EMBL" id="RGP63210.1"/>
    </source>
</evidence>
<comment type="caution">
    <text evidence="2">The sequence shown here is derived from an EMBL/GenBank/DDBJ whole genome shotgun (WGS) entry which is preliminary data.</text>
</comment>
<keyword evidence="1" id="KW-0732">Signal</keyword>
<name>A0A395RST9_9HYPO</name>
<organism evidence="2 3">
    <name type="scientific">Fusarium longipes</name>
    <dbReference type="NCBI Taxonomy" id="694270"/>
    <lineage>
        <taxon>Eukaryota</taxon>
        <taxon>Fungi</taxon>
        <taxon>Dikarya</taxon>
        <taxon>Ascomycota</taxon>
        <taxon>Pezizomycotina</taxon>
        <taxon>Sordariomycetes</taxon>
        <taxon>Hypocreomycetidae</taxon>
        <taxon>Hypocreales</taxon>
        <taxon>Nectriaceae</taxon>
        <taxon>Fusarium</taxon>
    </lineage>
</organism>
<dbReference type="AlphaFoldDB" id="A0A395RST9"/>
<evidence type="ECO:0000313" key="3">
    <source>
        <dbReference type="Proteomes" id="UP000266234"/>
    </source>
</evidence>